<dbReference type="PRINTS" id="PR00465">
    <property type="entry name" value="EP450IV"/>
</dbReference>
<dbReference type="Proteomes" id="UP001172155">
    <property type="component" value="Unassembled WGS sequence"/>
</dbReference>
<evidence type="ECO:0000256" key="2">
    <source>
        <dbReference type="ARBA" id="ARBA00010617"/>
    </source>
</evidence>
<keyword evidence="8" id="KW-0560">Oxidoreductase</keyword>
<evidence type="ECO:0000256" key="3">
    <source>
        <dbReference type="ARBA" id="ARBA00022617"/>
    </source>
</evidence>
<dbReference type="PANTHER" id="PTHR24305:SF166">
    <property type="entry name" value="CYTOCHROME P450 12A4, MITOCHONDRIAL-RELATED"/>
    <property type="match status" value="1"/>
</dbReference>
<feature type="binding site" description="axial binding residue" evidence="7">
    <location>
        <position position="284"/>
    </location>
    <ligand>
        <name>heme</name>
        <dbReference type="ChEBI" id="CHEBI:30413"/>
    </ligand>
    <ligandPart>
        <name>Fe</name>
        <dbReference type="ChEBI" id="CHEBI:18248"/>
    </ligandPart>
</feature>
<dbReference type="InterPro" id="IPR017972">
    <property type="entry name" value="Cyt_P450_CS"/>
</dbReference>
<name>A0AA40K4E2_9PEZI</name>
<proteinExistence type="inferred from homology"/>
<evidence type="ECO:0000256" key="7">
    <source>
        <dbReference type="PIRSR" id="PIRSR602403-1"/>
    </source>
</evidence>
<dbReference type="InterPro" id="IPR050121">
    <property type="entry name" value="Cytochrome_P450_monoxygenase"/>
</dbReference>
<evidence type="ECO:0000256" key="1">
    <source>
        <dbReference type="ARBA" id="ARBA00001971"/>
    </source>
</evidence>
<comment type="caution">
    <text evidence="9">The sequence shown here is derived from an EMBL/GenBank/DDBJ whole genome shotgun (WGS) entry which is preliminary data.</text>
</comment>
<keyword evidence="10" id="KW-1185">Reference proteome</keyword>
<reference evidence="9" key="1">
    <citation type="submission" date="2023-06" db="EMBL/GenBank/DDBJ databases">
        <title>Genome-scale phylogeny and comparative genomics of the fungal order Sordariales.</title>
        <authorList>
            <consortium name="Lawrence Berkeley National Laboratory"/>
            <person name="Hensen N."/>
            <person name="Bonometti L."/>
            <person name="Westerberg I."/>
            <person name="Brannstrom I.O."/>
            <person name="Guillou S."/>
            <person name="Cros-Aarteil S."/>
            <person name="Calhoun S."/>
            <person name="Haridas S."/>
            <person name="Kuo A."/>
            <person name="Mondo S."/>
            <person name="Pangilinan J."/>
            <person name="Riley R."/>
            <person name="LaButti K."/>
            <person name="Andreopoulos B."/>
            <person name="Lipzen A."/>
            <person name="Chen C."/>
            <person name="Yanf M."/>
            <person name="Daum C."/>
            <person name="Ng V."/>
            <person name="Clum A."/>
            <person name="Steindorff A."/>
            <person name="Ohm R."/>
            <person name="Martin F."/>
            <person name="Silar P."/>
            <person name="Natvig D."/>
            <person name="Lalanne C."/>
            <person name="Gautier V."/>
            <person name="Ament-velasquez S.L."/>
            <person name="Kruys A."/>
            <person name="Hutchinson M.I."/>
            <person name="Powell A.J."/>
            <person name="Barry K."/>
            <person name="Miller A.N."/>
            <person name="Grigoriev I.V."/>
            <person name="Debuchy R."/>
            <person name="Gladieux P."/>
            <person name="Thoren M.H."/>
            <person name="Johannesson H."/>
        </authorList>
    </citation>
    <scope>NUCLEOTIDE SEQUENCE</scope>
    <source>
        <strain evidence="9">SMH3187-1</strain>
    </source>
</reference>
<dbReference type="PROSITE" id="PS00086">
    <property type="entry name" value="CYTOCHROME_P450"/>
    <property type="match status" value="1"/>
</dbReference>
<dbReference type="InterPro" id="IPR001128">
    <property type="entry name" value="Cyt_P450"/>
</dbReference>
<dbReference type="InterPro" id="IPR036396">
    <property type="entry name" value="Cyt_P450_sf"/>
</dbReference>
<organism evidence="9 10">
    <name type="scientific">Schizothecium vesticola</name>
    <dbReference type="NCBI Taxonomy" id="314040"/>
    <lineage>
        <taxon>Eukaryota</taxon>
        <taxon>Fungi</taxon>
        <taxon>Dikarya</taxon>
        <taxon>Ascomycota</taxon>
        <taxon>Pezizomycotina</taxon>
        <taxon>Sordariomycetes</taxon>
        <taxon>Sordariomycetidae</taxon>
        <taxon>Sordariales</taxon>
        <taxon>Schizotheciaceae</taxon>
        <taxon>Schizothecium</taxon>
    </lineage>
</organism>
<evidence type="ECO:0000256" key="5">
    <source>
        <dbReference type="ARBA" id="ARBA00023004"/>
    </source>
</evidence>
<gene>
    <name evidence="9" type="ORF">B0T18DRAFT_409510</name>
</gene>
<sequence length="339" mass="38312">MAKVTMFTAARTLQGEEVRAQLTGEMAELYHDLDMGFQPVNFVAPWLPLPANRRRDVAQKRLRGLYLGIIEARRARELEKGKLGQAGDGEDEEPDMLWTLMRSVYKDGAPMEDGDTASLMVALLLGGQHSSSAAGTWMLLELTARVELQEELFEEQRRLGGEEGGGFRPLELADVDKMPLMMGAVKETLRVHSSINSIMRRVKNPIPVPGTGYVIPPGRTMLASTSVMHMSEEYYARPEVWDPKRWEGKVEEDREEDMVDYGYGTVNKGTRSPYLPFGAGRHRCIGESFAYLNLCTIMATLVREFRFLPTNEKWVVPPTDYSSMFAMATRPAIVKWERR</sequence>
<evidence type="ECO:0000256" key="6">
    <source>
        <dbReference type="ARBA" id="ARBA00023033"/>
    </source>
</evidence>
<keyword evidence="3 7" id="KW-0349">Heme</keyword>
<keyword evidence="4 7" id="KW-0479">Metal-binding</keyword>
<dbReference type="SUPFAM" id="SSF48264">
    <property type="entry name" value="Cytochrome P450"/>
    <property type="match status" value="1"/>
</dbReference>
<dbReference type="EMBL" id="JAUKUD010000004">
    <property type="protein sequence ID" value="KAK0745470.1"/>
    <property type="molecule type" value="Genomic_DNA"/>
</dbReference>
<evidence type="ECO:0000256" key="4">
    <source>
        <dbReference type="ARBA" id="ARBA00022723"/>
    </source>
</evidence>
<dbReference type="PRINTS" id="PR00385">
    <property type="entry name" value="P450"/>
</dbReference>
<dbReference type="PANTHER" id="PTHR24305">
    <property type="entry name" value="CYTOCHROME P450"/>
    <property type="match status" value="1"/>
</dbReference>
<dbReference type="GO" id="GO:0004497">
    <property type="term" value="F:monooxygenase activity"/>
    <property type="evidence" value="ECO:0007669"/>
    <property type="project" value="UniProtKB-KW"/>
</dbReference>
<keyword evidence="6 8" id="KW-0503">Monooxygenase</keyword>
<dbReference type="GO" id="GO:0016705">
    <property type="term" value="F:oxidoreductase activity, acting on paired donors, with incorporation or reduction of molecular oxygen"/>
    <property type="evidence" value="ECO:0007669"/>
    <property type="project" value="InterPro"/>
</dbReference>
<dbReference type="GO" id="GO:0020037">
    <property type="term" value="F:heme binding"/>
    <property type="evidence" value="ECO:0007669"/>
    <property type="project" value="InterPro"/>
</dbReference>
<dbReference type="GO" id="GO:0005506">
    <property type="term" value="F:iron ion binding"/>
    <property type="evidence" value="ECO:0007669"/>
    <property type="project" value="InterPro"/>
</dbReference>
<dbReference type="AlphaFoldDB" id="A0AA40K4E2"/>
<dbReference type="Gene3D" id="1.10.630.10">
    <property type="entry name" value="Cytochrome P450"/>
    <property type="match status" value="1"/>
</dbReference>
<evidence type="ECO:0000313" key="10">
    <source>
        <dbReference type="Proteomes" id="UP001172155"/>
    </source>
</evidence>
<protein>
    <submittedName>
        <fullName evidence="9">Cytochrome P450</fullName>
    </submittedName>
</protein>
<comment type="similarity">
    <text evidence="2 8">Belongs to the cytochrome P450 family.</text>
</comment>
<accession>A0AA40K4E2</accession>
<evidence type="ECO:0000256" key="8">
    <source>
        <dbReference type="RuleBase" id="RU000461"/>
    </source>
</evidence>
<evidence type="ECO:0000313" key="9">
    <source>
        <dbReference type="EMBL" id="KAK0745470.1"/>
    </source>
</evidence>
<dbReference type="InterPro" id="IPR002403">
    <property type="entry name" value="Cyt_P450_E_grp-IV"/>
</dbReference>
<comment type="cofactor">
    <cofactor evidence="1 7">
        <name>heme</name>
        <dbReference type="ChEBI" id="CHEBI:30413"/>
    </cofactor>
</comment>
<keyword evidence="5 7" id="KW-0408">Iron</keyword>
<dbReference type="Pfam" id="PF00067">
    <property type="entry name" value="p450"/>
    <property type="match status" value="1"/>
</dbReference>